<proteinExistence type="predicted"/>
<dbReference type="AlphaFoldDB" id="X1J556"/>
<sequence>DHIDILPGNQSAIYGSNAIAGVINIILKQKVDGFEVDYRVGGFSNGGGQSQRLELLGGHDFGNLSVVYGLQISNTDPIWGYQRDLTASQNANPNPAGRFGSSTFGYWYYDNSFVLHRVDPGAATCAQVAGNFHGTTIYDHSASGYYCGSRYETGYGTINSQSRQASGYLKITDRINDNIELYGNLLFNANTQHYSDGRRFWNVTFLNQDTQRLELFQHIFSPEESGGLGVGMIHDLSRTYNFYGGARG</sequence>
<feature type="non-terminal residue" evidence="1">
    <location>
        <position position="248"/>
    </location>
</feature>
<gene>
    <name evidence="1" type="ORF">S03H2_58571</name>
</gene>
<protein>
    <recommendedName>
        <fullName evidence="2">TonB-dependent receptor plug domain-containing protein</fullName>
    </recommendedName>
</protein>
<dbReference type="EMBL" id="BARU01037616">
    <property type="protein sequence ID" value="GAH89107.1"/>
    <property type="molecule type" value="Genomic_DNA"/>
</dbReference>
<dbReference type="PANTHER" id="PTHR47234:SF1">
    <property type="entry name" value="TONB-DEPENDENT RECEPTOR"/>
    <property type="match status" value="1"/>
</dbReference>
<comment type="caution">
    <text evidence="1">The sequence shown here is derived from an EMBL/GenBank/DDBJ whole genome shotgun (WGS) entry which is preliminary data.</text>
</comment>
<dbReference type="PANTHER" id="PTHR47234">
    <property type="match status" value="1"/>
</dbReference>
<dbReference type="Gene3D" id="2.170.130.10">
    <property type="entry name" value="TonB-dependent receptor, plug domain"/>
    <property type="match status" value="1"/>
</dbReference>
<evidence type="ECO:0008006" key="2">
    <source>
        <dbReference type="Google" id="ProtNLM"/>
    </source>
</evidence>
<dbReference type="SUPFAM" id="SSF56935">
    <property type="entry name" value="Porins"/>
    <property type="match status" value="1"/>
</dbReference>
<feature type="non-terminal residue" evidence="1">
    <location>
        <position position="1"/>
    </location>
</feature>
<name>X1J556_9ZZZZ</name>
<accession>X1J556</accession>
<organism evidence="1">
    <name type="scientific">marine sediment metagenome</name>
    <dbReference type="NCBI Taxonomy" id="412755"/>
    <lineage>
        <taxon>unclassified sequences</taxon>
        <taxon>metagenomes</taxon>
        <taxon>ecological metagenomes</taxon>
    </lineage>
</organism>
<dbReference type="InterPro" id="IPR037066">
    <property type="entry name" value="Plug_dom_sf"/>
</dbReference>
<evidence type="ECO:0000313" key="1">
    <source>
        <dbReference type="EMBL" id="GAH89107.1"/>
    </source>
</evidence>
<reference evidence="1" key="1">
    <citation type="journal article" date="2014" name="Front. Microbiol.">
        <title>High frequency of phylogenetically diverse reductive dehalogenase-homologous genes in deep subseafloor sedimentary metagenomes.</title>
        <authorList>
            <person name="Kawai M."/>
            <person name="Futagami T."/>
            <person name="Toyoda A."/>
            <person name="Takaki Y."/>
            <person name="Nishi S."/>
            <person name="Hori S."/>
            <person name="Arai W."/>
            <person name="Tsubouchi T."/>
            <person name="Morono Y."/>
            <person name="Uchiyama I."/>
            <person name="Ito T."/>
            <person name="Fujiyama A."/>
            <person name="Inagaki F."/>
            <person name="Takami H."/>
        </authorList>
    </citation>
    <scope>NUCLEOTIDE SEQUENCE</scope>
    <source>
        <strain evidence="1">Expedition CK06-06</strain>
    </source>
</reference>